<organism evidence="1 2">
    <name type="scientific">Serendipita vermifera MAFF 305830</name>
    <dbReference type="NCBI Taxonomy" id="933852"/>
    <lineage>
        <taxon>Eukaryota</taxon>
        <taxon>Fungi</taxon>
        <taxon>Dikarya</taxon>
        <taxon>Basidiomycota</taxon>
        <taxon>Agaricomycotina</taxon>
        <taxon>Agaricomycetes</taxon>
        <taxon>Sebacinales</taxon>
        <taxon>Serendipitaceae</taxon>
        <taxon>Serendipita</taxon>
    </lineage>
</organism>
<reference evidence="1 2" key="1">
    <citation type="submission" date="2014-04" db="EMBL/GenBank/DDBJ databases">
        <authorList>
            <consortium name="DOE Joint Genome Institute"/>
            <person name="Kuo A."/>
            <person name="Zuccaro A."/>
            <person name="Kohler A."/>
            <person name="Nagy L.G."/>
            <person name="Floudas D."/>
            <person name="Copeland A."/>
            <person name="Barry K.W."/>
            <person name="Cichocki N."/>
            <person name="Veneault-Fourrey C."/>
            <person name="LaButti K."/>
            <person name="Lindquist E.A."/>
            <person name="Lipzen A."/>
            <person name="Lundell T."/>
            <person name="Morin E."/>
            <person name="Murat C."/>
            <person name="Sun H."/>
            <person name="Tunlid A."/>
            <person name="Henrissat B."/>
            <person name="Grigoriev I.V."/>
            <person name="Hibbett D.S."/>
            <person name="Martin F."/>
            <person name="Nordberg H.P."/>
            <person name="Cantor M.N."/>
            <person name="Hua S.X."/>
        </authorList>
    </citation>
    <scope>NUCLEOTIDE SEQUENCE [LARGE SCALE GENOMIC DNA]</scope>
    <source>
        <strain evidence="1 2">MAFF 305830</strain>
    </source>
</reference>
<sequence>MHIDRLIKRLKATQPTNSCYSERIDPDLEEFLITKIEKAAYGNKSIPVHHQNAGRLLFLIWEEASKFSTISIIRPPMFGTLDQCNAYVSHNPNILVLLAEVCKKKAYLWLCENLKDVSWGPGETRSPALTLNQALFVLEELKKDLMPALKEYLQTRPQLPLWRPFSGSDETRAHIISLRIPKLSPESSSPSFLLHNLGQATHDPNLVKRIEVLFHQISKTRFLCNVSGSGKTCLLFEGLWRSWGFYFTATTSPDTIGSSDIEAILEALAHQKRPIEPTDSNRTLTITEIQELTSRRFLLVLYVRMLVFRLFLECALKEDGGLTEDHKGRWLLLQVAPKVLFGTGTDIFSDCAERMKGLPEPTIKTFVREELNQVQKYLPQGAALFCVLDNAQVVMNRFQDCFQSKSKEESLSIFRQITLEWSRVCPNLIISGTGLSIEKLEIIAWSSVAKESSEISRTYTDLGSFDDEEAQRAYLEQYLPPGSLNNDHWKAVILRAGYWLHGRYQFTASYLSKLIQNNFESPHRILNDFVYEMSDFFPSDFDPTNEPLLTRKLSTVSRLDFSKLNKDEALHGQFAGFVFDYVFHGQLTDIGGGEYDKMVEYGVARFGSWTYILADEPLALLAAMKYFITDNSWTLQHFLKEGVSNSNQYGRGTAFKYFGAYVLGMAFKSARPLSEVFTFVG</sequence>
<feature type="non-terminal residue" evidence="1">
    <location>
        <position position="681"/>
    </location>
</feature>
<dbReference type="STRING" id="933852.A0A0C2XM16"/>
<dbReference type="AlphaFoldDB" id="A0A0C2XM16"/>
<dbReference type="OrthoDB" id="2393824at2759"/>
<dbReference type="Proteomes" id="UP000054097">
    <property type="component" value="Unassembled WGS sequence"/>
</dbReference>
<keyword evidence="2" id="KW-1185">Reference proteome</keyword>
<accession>A0A0C2XM16</accession>
<reference evidence="2" key="2">
    <citation type="submission" date="2015-01" db="EMBL/GenBank/DDBJ databases">
        <title>Evolutionary Origins and Diversification of the Mycorrhizal Mutualists.</title>
        <authorList>
            <consortium name="DOE Joint Genome Institute"/>
            <consortium name="Mycorrhizal Genomics Consortium"/>
            <person name="Kohler A."/>
            <person name="Kuo A."/>
            <person name="Nagy L.G."/>
            <person name="Floudas D."/>
            <person name="Copeland A."/>
            <person name="Barry K.W."/>
            <person name="Cichocki N."/>
            <person name="Veneault-Fourrey C."/>
            <person name="LaButti K."/>
            <person name="Lindquist E.A."/>
            <person name="Lipzen A."/>
            <person name="Lundell T."/>
            <person name="Morin E."/>
            <person name="Murat C."/>
            <person name="Riley R."/>
            <person name="Ohm R."/>
            <person name="Sun H."/>
            <person name="Tunlid A."/>
            <person name="Henrissat B."/>
            <person name="Grigoriev I.V."/>
            <person name="Hibbett D.S."/>
            <person name="Martin F."/>
        </authorList>
    </citation>
    <scope>NUCLEOTIDE SEQUENCE [LARGE SCALE GENOMIC DNA]</scope>
    <source>
        <strain evidence="2">MAFF 305830</strain>
    </source>
</reference>
<name>A0A0C2XM16_SERVB</name>
<evidence type="ECO:0000313" key="1">
    <source>
        <dbReference type="EMBL" id="KIM30022.1"/>
    </source>
</evidence>
<proteinExistence type="predicted"/>
<dbReference type="EMBL" id="KN824286">
    <property type="protein sequence ID" value="KIM30022.1"/>
    <property type="molecule type" value="Genomic_DNA"/>
</dbReference>
<dbReference type="HOGENOM" id="CLU_010693_3_0_1"/>
<protein>
    <submittedName>
        <fullName evidence="1">Uncharacterized protein</fullName>
    </submittedName>
</protein>
<evidence type="ECO:0000313" key="2">
    <source>
        <dbReference type="Proteomes" id="UP000054097"/>
    </source>
</evidence>
<gene>
    <name evidence="1" type="ORF">M408DRAFT_100214</name>
</gene>